<organism evidence="1 2">
    <name type="scientific">Lithocarpus litseifolius</name>
    <dbReference type="NCBI Taxonomy" id="425828"/>
    <lineage>
        <taxon>Eukaryota</taxon>
        <taxon>Viridiplantae</taxon>
        <taxon>Streptophyta</taxon>
        <taxon>Embryophyta</taxon>
        <taxon>Tracheophyta</taxon>
        <taxon>Spermatophyta</taxon>
        <taxon>Magnoliopsida</taxon>
        <taxon>eudicotyledons</taxon>
        <taxon>Gunneridae</taxon>
        <taxon>Pentapetalae</taxon>
        <taxon>rosids</taxon>
        <taxon>fabids</taxon>
        <taxon>Fagales</taxon>
        <taxon>Fagaceae</taxon>
        <taxon>Lithocarpus</taxon>
    </lineage>
</organism>
<accession>A0AAW2C1F8</accession>
<reference evidence="1 2" key="1">
    <citation type="submission" date="2024-01" db="EMBL/GenBank/DDBJ databases">
        <title>A telomere-to-telomere, gap-free genome of sweet tea (Lithocarpus litseifolius).</title>
        <authorList>
            <person name="Zhou J."/>
        </authorList>
    </citation>
    <scope>NUCLEOTIDE SEQUENCE [LARGE SCALE GENOMIC DNA]</scope>
    <source>
        <strain evidence="1">Zhou-2022a</strain>
        <tissue evidence="1">Leaf</tissue>
    </source>
</reference>
<protein>
    <submittedName>
        <fullName evidence="1">Uncharacterized protein</fullName>
    </submittedName>
</protein>
<dbReference type="AlphaFoldDB" id="A0AAW2C1F8"/>
<keyword evidence="2" id="KW-1185">Reference proteome</keyword>
<name>A0AAW2C1F8_9ROSI</name>
<sequence length="100" mass="11600">MDLHELVRHLNLQAPRSCVLERKGESAHQPSASNDAAFRRGFGESKVLPEPPNPRSLQQLHLWFNPFTPPLRAKRRIAVFVIPWLLLRRTFRCRFAPPLP</sequence>
<proteinExistence type="predicted"/>
<comment type="caution">
    <text evidence="1">The sequence shown here is derived from an EMBL/GenBank/DDBJ whole genome shotgun (WGS) entry which is preliminary data.</text>
</comment>
<evidence type="ECO:0000313" key="2">
    <source>
        <dbReference type="Proteomes" id="UP001459277"/>
    </source>
</evidence>
<dbReference type="EMBL" id="JAZDWU010000009">
    <property type="protein sequence ID" value="KAK9991481.1"/>
    <property type="molecule type" value="Genomic_DNA"/>
</dbReference>
<dbReference type="Proteomes" id="UP001459277">
    <property type="component" value="Unassembled WGS sequence"/>
</dbReference>
<evidence type="ECO:0000313" key="1">
    <source>
        <dbReference type="EMBL" id="KAK9991481.1"/>
    </source>
</evidence>
<gene>
    <name evidence="1" type="ORF">SO802_026466</name>
</gene>